<name>A0AA43QZ86_MYCAR</name>
<evidence type="ECO:0000313" key="1">
    <source>
        <dbReference type="EMBL" id="MDI3349773.1"/>
    </source>
</evidence>
<sequence length="107" mass="12043">MENQNAVSGSLAEIARQKALLKGGGYDQVKAATAPIQAQMNERNTAIDKLFDQFRTPYSVKNVEVKTPSLKDYTVDKIAMSQQGNTGQDMYDPYLNMLRRKEEQQIV</sequence>
<accession>A0AA43QZ86</accession>
<protein>
    <submittedName>
        <fullName evidence="1">Uncharacterized protein</fullName>
    </submittedName>
</protein>
<evidence type="ECO:0000313" key="2">
    <source>
        <dbReference type="Proteomes" id="UP001162175"/>
    </source>
</evidence>
<comment type="caution">
    <text evidence="1">The sequence shown here is derived from an EMBL/GenBank/DDBJ whole genome shotgun (WGS) entry which is preliminary data.</text>
</comment>
<dbReference type="EMBL" id="JAPFAR010000110">
    <property type="protein sequence ID" value="MDI3349773.1"/>
    <property type="molecule type" value="Genomic_DNA"/>
</dbReference>
<organism evidence="1 2">
    <name type="scientific">Mycoplasmopsis arginini</name>
    <name type="common">Mycoplasma arginini</name>
    <dbReference type="NCBI Taxonomy" id="2094"/>
    <lineage>
        <taxon>Bacteria</taxon>
        <taxon>Bacillati</taxon>
        <taxon>Mycoplasmatota</taxon>
        <taxon>Mycoplasmoidales</taxon>
        <taxon>Metamycoplasmataceae</taxon>
        <taxon>Mycoplasmopsis</taxon>
    </lineage>
</organism>
<dbReference type="AlphaFoldDB" id="A0AA43QZ86"/>
<reference evidence="1" key="1">
    <citation type="submission" date="2022-11" db="EMBL/GenBank/DDBJ databases">
        <title>Draft genome of Mycoplasma arginini isolated from fly.</title>
        <authorList>
            <person name="Severgnini M."/>
            <person name="Gioia G."/>
            <person name="Cremonesi P."/>
            <person name="Moroni P."/>
            <person name="Addis M.F."/>
            <person name="Castiglioni B."/>
        </authorList>
    </citation>
    <scope>NUCLEOTIDE SEQUENCE</scope>
    <source>
        <strain evidence="1">QMP CG1-1632</strain>
    </source>
</reference>
<dbReference type="Proteomes" id="UP001162175">
    <property type="component" value="Unassembled WGS sequence"/>
</dbReference>
<gene>
    <name evidence="1" type="ORF">DCBHLPFO_00638</name>
</gene>
<proteinExistence type="predicted"/>